<feature type="region of interest" description="Disordered" evidence="1">
    <location>
        <begin position="44"/>
        <end position="78"/>
    </location>
</feature>
<protein>
    <submittedName>
        <fullName evidence="4">LysM peptidoglycan-binding domain-containing protein</fullName>
    </submittedName>
</protein>
<dbReference type="Gene3D" id="3.10.350.10">
    <property type="entry name" value="LysM domain"/>
    <property type="match status" value="1"/>
</dbReference>
<proteinExistence type="predicted"/>
<dbReference type="Proteomes" id="UP000557656">
    <property type="component" value="Unassembled WGS sequence"/>
</dbReference>
<dbReference type="InterPro" id="IPR052354">
    <property type="entry name" value="Cell_Wall_Dynamics_Protein"/>
</dbReference>
<evidence type="ECO:0000313" key="4">
    <source>
        <dbReference type="EMBL" id="NVP31409.1"/>
    </source>
</evidence>
<evidence type="ECO:0000259" key="2">
    <source>
        <dbReference type="PROSITE" id="PS51782"/>
    </source>
</evidence>
<dbReference type="PANTHER" id="PTHR34408">
    <property type="entry name" value="FAMILY PROTEIN, PUTATIVE-RELATED"/>
    <property type="match status" value="1"/>
</dbReference>
<dbReference type="SUPFAM" id="SSF53955">
    <property type="entry name" value="Lysozyme-like"/>
    <property type="match status" value="1"/>
</dbReference>
<dbReference type="AlphaFoldDB" id="A0A7Y7UQW9"/>
<dbReference type="InterPro" id="IPR018392">
    <property type="entry name" value="LysM"/>
</dbReference>
<evidence type="ECO:0000313" key="6">
    <source>
        <dbReference type="Proteomes" id="UP000557656"/>
    </source>
</evidence>
<dbReference type="Gene3D" id="1.10.530.10">
    <property type="match status" value="1"/>
</dbReference>
<dbReference type="InterPro" id="IPR023346">
    <property type="entry name" value="Lysozyme-like_dom_sf"/>
</dbReference>
<dbReference type="EMBL" id="JABEOV010000006">
    <property type="protein sequence ID" value="NNG52666.1"/>
    <property type="molecule type" value="Genomic_DNA"/>
</dbReference>
<keyword evidence="6" id="KW-1185">Reference proteome</keyword>
<dbReference type="PROSITE" id="PS51782">
    <property type="entry name" value="LYSM"/>
    <property type="match status" value="1"/>
</dbReference>
<dbReference type="Pfam" id="PF01476">
    <property type="entry name" value="LysM"/>
    <property type="match status" value="1"/>
</dbReference>
<comment type="caution">
    <text evidence="4">The sequence shown here is derived from an EMBL/GenBank/DDBJ whole genome shotgun (WGS) entry which is preliminary data.</text>
</comment>
<dbReference type="PANTHER" id="PTHR34408:SF1">
    <property type="entry name" value="GLYCOSYL HYDROLASE FAMILY 19 DOMAIN-CONTAINING PROTEIN HI_1415"/>
    <property type="match status" value="1"/>
</dbReference>
<sequence length="287" mass="31693">MKQHVVRRGESLSSIAGRYGFSWQEVASINGLRNPDRLRVGQSLQLPLKRDGVAEPRSSPRPTMPQREPSRGGGHATAVAGDVTDAQMRAIMPNAGTRIARYIGPLNAAMRAHDINTNERRAAFLAQISVESGELRHVEENLNYSASRLRAVWPRRFRTQEVADNYAHNPEALANYVYADRLGNGGVESGDGYRFRGRGLMQTTVRDNYRAAGFESNPDALSDPQTAADSAGRFWSQNGLNARTNAELNRTQFNSVSQTVNGGNHGSDERWSAYRRALRALQPVSSE</sequence>
<dbReference type="CDD" id="cd00118">
    <property type="entry name" value="LysM"/>
    <property type="match status" value="1"/>
</dbReference>
<gene>
    <name evidence="3" type="ORF">HKX05_04815</name>
    <name evidence="4" type="ORF">HLV41_10175</name>
</gene>
<dbReference type="Proteomes" id="UP000531581">
    <property type="component" value="Unassembled WGS sequence"/>
</dbReference>
<name>A0A7Y7UQW9_9SPHN</name>
<evidence type="ECO:0000256" key="1">
    <source>
        <dbReference type="SAM" id="MobiDB-lite"/>
    </source>
</evidence>
<organism evidence="4 5">
    <name type="scientific">Sphingomonas sanguinis</name>
    <dbReference type="NCBI Taxonomy" id="33051"/>
    <lineage>
        <taxon>Bacteria</taxon>
        <taxon>Pseudomonadati</taxon>
        <taxon>Pseudomonadota</taxon>
        <taxon>Alphaproteobacteria</taxon>
        <taxon>Sphingomonadales</taxon>
        <taxon>Sphingomonadaceae</taxon>
        <taxon>Sphingomonas</taxon>
    </lineage>
</organism>
<reference evidence="5 6" key="1">
    <citation type="submission" date="2020-05" db="EMBL/GenBank/DDBJ databases">
        <title>Draft Genome Sequences of Sphingomonas sp. Isolated from the International Space Station.</title>
        <authorList>
            <person name="Bijlani S."/>
            <person name="Singh N.K."/>
            <person name="Mason C.E."/>
            <person name="Wang C.C."/>
            <person name="Venkateswaran K."/>
        </authorList>
    </citation>
    <scope>NUCLEOTIDE SEQUENCE [LARGE SCALE GENOMIC DNA]</scope>
    <source>
        <strain evidence="3 6">IIF7SW-B5</strain>
        <strain evidence="4">ISS-IIF7SWP</strain>
    </source>
</reference>
<dbReference type="SUPFAM" id="SSF54106">
    <property type="entry name" value="LysM domain"/>
    <property type="match status" value="1"/>
</dbReference>
<evidence type="ECO:0000313" key="5">
    <source>
        <dbReference type="Proteomes" id="UP000531581"/>
    </source>
</evidence>
<feature type="domain" description="LysM" evidence="2">
    <location>
        <begin position="2"/>
        <end position="46"/>
    </location>
</feature>
<evidence type="ECO:0000313" key="3">
    <source>
        <dbReference type="EMBL" id="NNG52666.1"/>
    </source>
</evidence>
<dbReference type="SMART" id="SM00257">
    <property type="entry name" value="LysM"/>
    <property type="match status" value="1"/>
</dbReference>
<accession>A0A7Y7UQW9</accession>
<dbReference type="InterPro" id="IPR036779">
    <property type="entry name" value="LysM_dom_sf"/>
</dbReference>
<dbReference type="EMBL" id="JABYQV010000006">
    <property type="protein sequence ID" value="NVP31409.1"/>
    <property type="molecule type" value="Genomic_DNA"/>
</dbReference>